<evidence type="ECO:0000259" key="1">
    <source>
        <dbReference type="PROSITE" id="PS51886"/>
    </source>
</evidence>
<dbReference type="PROSITE" id="PS51886">
    <property type="entry name" value="TLDC"/>
    <property type="match status" value="1"/>
</dbReference>
<proteinExistence type="predicted"/>
<sequence length="129" mass="14764">MTRKVQIPTICKIKDTNEIIGGFNPMDWYSAPAPGTYSKTRRSFIFSLNLKDLNKSVFSKVIDDKHAIFQHRDFGPSFGLNKGDLKLYSMNNKLCSCSKVSYEKKIRKVITEFALEEYEVWKVVTVAAS</sequence>
<gene>
    <name evidence="2" type="ORF">AMORRO_LOCUS9349</name>
</gene>
<organism evidence="2 3">
    <name type="scientific">Acaulospora morrowiae</name>
    <dbReference type="NCBI Taxonomy" id="94023"/>
    <lineage>
        <taxon>Eukaryota</taxon>
        <taxon>Fungi</taxon>
        <taxon>Fungi incertae sedis</taxon>
        <taxon>Mucoromycota</taxon>
        <taxon>Glomeromycotina</taxon>
        <taxon>Glomeromycetes</taxon>
        <taxon>Diversisporales</taxon>
        <taxon>Acaulosporaceae</taxon>
        <taxon>Acaulospora</taxon>
    </lineage>
</organism>
<dbReference type="InterPro" id="IPR006571">
    <property type="entry name" value="TLDc_dom"/>
</dbReference>
<feature type="domain" description="TLDc" evidence="1">
    <location>
        <begin position="1"/>
        <end position="124"/>
    </location>
</feature>
<reference evidence="2" key="1">
    <citation type="submission" date="2021-06" db="EMBL/GenBank/DDBJ databases">
        <authorList>
            <person name="Kallberg Y."/>
            <person name="Tangrot J."/>
            <person name="Rosling A."/>
        </authorList>
    </citation>
    <scope>NUCLEOTIDE SEQUENCE</scope>
    <source>
        <strain evidence="2">CL551</strain>
    </source>
</reference>
<evidence type="ECO:0000313" key="2">
    <source>
        <dbReference type="EMBL" id="CAG8637017.1"/>
    </source>
</evidence>
<dbReference type="EMBL" id="CAJVPV010008985">
    <property type="protein sequence ID" value="CAG8637017.1"/>
    <property type="molecule type" value="Genomic_DNA"/>
</dbReference>
<name>A0A9N9DIW7_9GLOM</name>
<dbReference type="Pfam" id="PF07534">
    <property type="entry name" value="TLD"/>
    <property type="match status" value="1"/>
</dbReference>
<evidence type="ECO:0000313" key="3">
    <source>
        <dbReference type="Proteomes" id="UP000789342"/>
    </source>
</evidence>
<dbReference type="OrthoDB" id="2412809at2759"/>
<dbReference type="Proteomes" id="UP000789342">
    <property type="component" value="Unassembled WGS sequence"/>
</dbReference>
<keyword evidence="3" id="KW-1185">Reference proteome</keyword>
<dbReference type="AlphaFoldDB" id="A0A9N9DIW7"/>
<protein>
    <submittedName>
        <fullName evidence="2">16654_t:CDS:1</fullName>
    </submittedName>
</protein>
<comment type="caution">
    <text evidence="2">The sequence shown here is derived from an EMBL/GenBank/DDBJ whole genome shotgun (WGS) entry which is preliminary data.</text>
</comment>
<accession>A0A9N9DIW7</accession>